<dbReference type="InterPro" id="IPR050097">
    <property type="entry name" value="Ferredoxin-NADP_redctase_2"/>
</dbReference>
<keyword evidence="1" id="KW-0285">Flavoprotein</keyword>
<dbReference type="AlphaFoldDB" id="A0AAU7QS32"/>
<dbReference type="Gene3D" id="3.50.50.60">
    <property type="entry name" value="FAD/NAD(P)-binding domain"/>
    <property type="match status" value="2"/>
</dbReference>
<gene>
    <name evidence="4" type="ORF">ABNO52_00705</name>
</gene>
<sequence>MKKIHKCIIIGGGIAGLSASIYAARFNLKPTIFTENKLGGVLNYTNNIENYPGFIKIKGNRLINIIKKQTIRYGTKINPLKIKKIIFKKKIHEILLNNNKKIKTYGIIIATGSYPKTINIKNQKKYIGKGLSYCAICDGIFYKNKNIAIIGGGETAIENALYLSQICKKIYIIVRKNKIKASIININKIKKKKNIFIKYNTIVYSIIGKTKINYIKIYNSIIKKKKKLKILGIFISIGYLPNTNIFKNSLLKLNKKGFIINKNTYTNIPGVFACGDVINNKYKQISIATSTGTIAAINLYNYLNK</sequence>
<evidence type="ECO:0000256" key="2">
    <source>
        <dbReference type="ARBA" id="ARBA00023002"/>
    </source>
</evidence>
<dbReference type="InterPro" id="IPR036188">
    <property type="entry name" value="FAD/NAD-bd_sf"/>
</dbReference>
<dbReference type="Pfam" id="PF07992">
    <property type="entry name" value="Pyr_redox_2"/>
    <property type="match status" value="1"/>
</dbReference>
<dbReference type="SUPFAM" id="SSF51905">
    <property type="entry name" value="FAD/NAD(P)-binding domain"/>
    <property type="match status" value="2"/>
</dbReference>
<dbReference type="GO" id="GO:0016491">
    <property type="term" value="F:oxidoreductase activity"/>
    <property type="evidence" value="ECO:0007669"/>
    <property type="project" value="UniProtKB-KW"/>
</dbReference>
<feature type="domain" description="FAD/NAD(P)-binding" evidence="3">
    <location>
        <begin position="6"/>
        <end position="292"/>
    </location>
</feature>
<evidence type="ECO:0000259" key="3">
    <source>
        <dbReference type="Pfam" id="PF07992"/>
    </source>
</evidence>
<protein>
    <submittedName>
        <fullName evidence="4">FAD-dependent oxidoreductase</fullName>
    </submittedName>
</protein>
<dbReference type="EMBL" id="CP157893">
    <property type="protein sequence ID" value="XBT18126.1"/>
    <property type="molecule type" value="Genomic_DNA"/>
</dbReference>
<proteinExistence type="predicted"/>
<name>A0AAU7QS32_9FLAO</name>
<evidence type="ECO:0000313" key="4">
    <source>
        <dbReference type="EMBL" id="XBT18126.1"/>
    </source>
</evidence>
<dbReference type="PRINTS" id="PR00469">
    <property type="entry name" value="PNDRDTASEII"/>
</dbReference>
<evidence type="ECO:0000256" key="1">
    <source>
        <dbReference type="ARBA" id="ARBA00022630"/>
    </source>
</evidence>
<accession>A0AAU7QS32</accession>
<dbReference type="InterPro" id="IPR023753">
    <property type="entry name" value="FAD/NAD-binding_dom"/>
</dbReference>
<reference evidence="4" key="1">
    <citation type="submission" date="2024-06" db="EMBL/GenBank/DDBJ databases">
        <title>Diversity, functionality, and evolutionary history of bacterial symbionts in false click beetles (Coleoptera, Throscidae).</title>
        <authorList>
            <person name="Wierz J.C."/>
            <person name="Malm H."/>
            <person name="Kaltenpoth M."/>
            <person name="Engl T."/>
        </authorList>
    </citation>
    <scope>NUCLEOTIDE SEQUENCE</scope>
    <source>
        <strain evidence="4">Tser</strain>
    </source>
</reference>
<dbReference type="PANTHER" id="PTHR48105">
    <property type="entry name" value="THIOREDOXIN REDUCTASE 1-RELATED-RELATED"/>
    <property type="match status" value="1"/>
</dbReference>
<dbReference type="PRINTS" id="PR00368">
    <property type="entry name" value="FADPNR"/>
</dbReference>
<organism evidence="4">
    <name type="scientific">Candidatus Shikimatogenerans sp. Tser</name>
    <dbReference type="NCBI Taxonomy" id="3158568"/>
    <lineage>
        <taxon>Bacteria</taxon>
        <taxon>Pseudomonadati</taxon>
        <taxon>Bacteroidota</taxon>
        <taxon>Flavobacteriia</taxon>
        <taxon>Flavobacteriales</taxon>
        <taxon>Candidatus Shikimatogenerans</taxon>
    </lineage>
</organism>
<keyword evidence="2" id="KW-0560">Oxidoreductase</keyword>